<feature type="coiled-coil region" evidence="1">
    <location>
        <begin position="79"/>
        <end position="106"/>
    </location>
</feature>
<accession>A0ABW2S4V7</accession>
<gene>
    <name evidence="2" type="ORF">ACFQS9_23530</name>
</gene>
<comment type="caution">
    <text evidence="2">The sequence shown here is derived from an EMBL/GenBank/DDBJ whole genome shotgun (WGS) entry which is preliminary data.</text>
</comment>
<evidence type="ECO:0000256" key="1">
    <source>
        <dbReference type="SAM" id="Coils"/>
    </source>
</evidence>
<keyword evidence="1" id="KW-0175">Coiled coil</keyword>
<sequence>MIGGAAAALLRFQYRLARIPLQLIEEGMTRLDEGSALRLGYERLLIECDRAAAYLLDDKSAAARACALQKATAPARVTRALQLRRVEQHEEAVDAAEAELLHQHRERFLRRLREHITAPPTGE</sequence>
<dbReference type="RefSeq" id="WP_378408967.1">
    <property type="nucleotide sequence ID" value="NZ_JBHTCS010000028.1"/>
</dbReference>
<evidence type="ECO:0000313" key="2">
    <source>
        <dbReference type="EMBL" id="MFC7450873.1"/>
    </source>
</evidence>
<dbReference type="Proteomes" id="UP001596484">
    <property type="component" value="Unassembled WGS sequence"/>
</dbReference>
<name>A0ABW2S4V7_9NOCA</name>
<dbReference type="EMBL" id="JBHTCS010000028">
    <property type="protein sequence ID" value="MFC7450873.1"/>
    <property type="molecule type" value="Genomic_DNA"/>
</dbReference>
<organism evidence="2 3">
    <name type="scientific">Rhodococcus daqingensis</name>
    <dbReference type="NCBI Taxonomy" id="2479363"/>
    <lineage>
        <taxon>Bacteria</taxon>
        <taxon>Bacillati</taxon>
        <taxon>Actinomycetota</taxon>
        <taxon>Actinomycetes</taxon>
        <taxon>Mycobacteriales</taxon>
        <taxon>Nocardiaceae</taxon>
        <taxon>Rhodococcus</taxon>
    </lineage>
</organism>
<proteinExistence type="predicted"/>
<evidence type="ECO:0000313" key="3">
    <source>
        <dbReference type="Proteomes" id="UP001596484"/>
    </source>
</evidence>
<keyword evidence="3" id="KW-1185">Reference proteome</keyword>
<protein>
    <submittedName>
        <fullName evidence="2">Uncharacterized protein</fullName>
    </submittedName>
</protein>
<reference evidence="3" key="1">
    <citation type="journal article" date="2019" name="Int. J. Syst. Evol. Microbiol.">
        <title>The Global Catalogue of Microorganisms (GCM) 10K type strain sequencing project: providing services to taxonomists for standard genome sequencing and annotation.</title>
        <authorList>
            <consortium name="The Broad Institute Genomics Platform"/>
            <consortium name="The Broad Institute Genome Sequencing Center for Infectious Disease"/>
            <person name="Wu L."/>
            <person name="Ma J."/>
        </authorList>
    </citation>
    <scope>NUCLEOTIDE SEQUENCE [LARGE SCALE GENOMIC DNA]</scope>
    <source>
        <strain evidence="3">ICMP 19430</strain>
    </source>
</reference>